<sequence length="287" mass="32113">MTMAQPQALPRLIAFAPSHFCERARWALDQAGVVYREERWAPGPHRILAKRLGLSSRTTPILDLGNGQVIQGSDHILNWTGLPGGDPDLEQRFEKRIGPLVRQFYYAAVLGNPRSGVREILFNGVSAVQALAGRLLWLRTRRVMMLRMNARADLLPVLTERVEAELAWFESMLNERGKHLVGHTFGRADLTAASLWAPVGPPPTHPVALLYSRVVLPPAVQASISGWRDRPGFAWVRAIYAHHRRSCEATLQDSVVPSRQPRSYPATTLKAARRAFTSAEIKRERGK</sequence>
<dbReference type="CDD" id="cd00570">
    <property type="entry name" value="GST_N_family"/>
    <property type="match status" value="1"/>
</dbReference>
<proteinExistence type="predicted"/>
<keyword evidence="3" id="KW-1185">Reference proteome</keyword>
<feature type="domain" description="GST N-terminal" evidence="1">
    <location>
        <begin position="12"/>
        <end position="79"/>
    </location>
</feature>
<evidence type="ECO:0000259" key="1">
    <source>
        <dbReference type="Pfam" id="PF13417"/>
    </source>
</evidence>
<comment type="caution">
    <text evidence="2">The sequence shown here is derived from an EMBL/GenBank/DDBJ whole genome shotgun (WGS) entry which is preliminary data.</text>
</comment>
<dbReference type="InterPro" id="IPR036282">
    <property type="entry name" value="Glutathione-S-Trfase_C_sf"/>
</dbReference>
<dbReference type="EMBL" id="VZZK01000003">
    <property type="protein sequence ID" value="KAB1080901.1"/>
    <property type="molecule type" value="Genomic_DNA"/>
</dbReference>
<keyword evidence="2" id="KW-0808">Transferase</keyword>
<organism evidence="2 3">
    <name type="scientific">Methylobacterium soli</name>
    <dbReference type="NCBI Taxonomy" id="553447"/>
    <lineage>
        <taxon>Bacteria</taxon>
        <taxon>Pseudomonadati</taxon>
        <taxon>Pseudomonadota</taxon>
        <taxon>Alphaproteobacteria</taxon>
        <taxon>Hyphomicrobiales</taxon>
        <taxon>Methylobacteriaceae</taxon>
        <taxon>Methylobacterium</taxon>
    </lineage>
</organism>
<accession>A0A6L3T694</accession>
<dbReference type="AlphaFoldDB" id="A0A6L3T694"/>
<gene>
    <name evidence="2" type="ORF">F6X53_04235</name>
</gene>
<name>A0A6L3T694_9HYPH</name>
<dbReference type="Pfam" id="PF13417">
    <property type="entry name" value="GST_N_3"/>
    <property type="match status" value="1"/>
</dbReference>
<dbReference type="Proteomes" id="UP000474159">
    <property type="component" value="Unassembled WGS sequence"/>
</dbReference>
<dbReference type="InterPro" id="IPR004045">
    <property type="entry name" value="Glutathione_S-Trfase_N"/>
</dbReference>
<dbReference type="OrthoDB" id="5242791at2"/>
<dbReference type="InterPro" id="IPR036249">
    <property type="entry name" value="Thioredoxin-like_sf"/>
</dbReference>
<evidence type="ECO:0000313" key="3">
    <source>
        <dbReference type="Proteomes" id="UP000474159"/>
    </source>
</evidence>
<evidence type="ECO:0000313" key="2">
    <source>
        <dbReference type="EMBL" id="KAB1080901.1"/>
    </source>
</evidence>
<reference evidence="2 3" key="1">
    <citation type="submission" date="2019-09" db="EMBL/GenBank/DDBJ databases">
        <title>YIM 48816 draft genome.</title>
        <authorList>
            <person name="Jiang L."/>
        </authorList>
    </citation>
    <scope>NUCLEOTIDE SEQUENCE [LARGE SCALE GENOMIC DNA]</scope>
    <source>
        <strain evidence="2 3">YIM 48816</strain>
    </source>
</reference>
<dbReference type="SUPFAM" id="SSF47616">
    <property type="entry name" value="GST C-terminal domain-like"/>
    <property type="match status" value="1"/>
</dbReference>
<protein>
    <submittedName>
        <fullName evidence="2">Glutathione S-transferase family protein</fullName>
    </submittedName>
</protein>
<dbReference type="GO" id="GO:0016740">
    <property type="term" value="F:transferase activity"/>
    <property type="evidence" value="ECO:0007669"/>
    <property type="project" value="UniProtKB-KW"/>
</dbReference>
<dbReference type="SUPFAM" id="SSF52833">
    <property type="entry name" value="Thioredoxin-like"/>
    <property type="match status" value="1"/>
</dbReference>